<accession>A0A3Q9R753</accession>
<proteinExistence type="predicted"/>
<evidence type="ECO:0000313" key="2">
    <source>
        <dbReference type="Proteomes" id="UP000287416"/>
    </source>
</evidence>
<protein>
    <submittedName>
        <fullName evidence="1">Uncharacterized protein</fullName>
    </submittedName>
</protein>
<keyword evidence="2" id="KW-1185">Reference proteome</keyword>
<sequence length="105" mass="11953">MQFKLFGKTYRISRVNEAETQIEENSLDLPRVPKCNCNLPDIEPGMYVKFLVNRDAVGIKAGDVRKVETVCGDLIITEGEPDKAYGWLPNFGIHKSYLMPMKKCE</sequence>
<name>A0A3Q9R753_9CAUD</name>
<evidence type="ECO:0000313" key="1">
    <source>
        <dbReference type="EMBL" id="AZU98694.1"/>
    </source>
</evidence>
<dbReference type="EMBL" id="MK278860">
    <property type="protein sequence ID" value="AZU98694.1"/>
    <property type="molecule type" value="Genomic_DNA"/>
</dbReference>
<dbReference type="GeneID" id="55811415"/>
<dbReference type="Proteomes" id="UP000287416">
    <property type="component" value="Segment"/>
</dbReference>
<reference evidence="1 2" key="1">
    <citation type="submission" date="2018-12" db="EMBL/GenBank/DDBJ databases">
        <title>Successful treatment of antibiotic resistant microbial bone infection with bacteriophages.</title>
        <authorList>
            <person name="Nir-Paz R."/>
            <person name="Gelman D."/>
            <person name="Khouri A."/>
            <person name="Sisson B.M."/>
            <person name="Fackler J."/>
            <person name="Oren S.A."/>
            <person name="Khalifa L."/>
            <person name="Rimon A."/>
            <person name="Glazer S.C."/>
            <person name="Moses A.E."/>
            <person name="Yoram W."/>
            <person name="Schooley R.T."/>
            <person name="Hazan R."/>
        </authorList>
    </citation>
    <scope>NUCLEOTIDE SEQUENCE [LARGE SCALE GENOMIC DNA]</scope>
</reference>
<dbReference type="RefSeq" id="YP_009882119.1">
    <property type="nucleotide sequence ID" value="NC_049445.1"/>
</dbReference>
<organism evidence="1 2">
    <name type="scientific">Acinetobacter phage AbTZA1</name>
    <dbReference type="NCBI Taxonomy" id="2500827"/>
    <lineage>
        <taxon>Viruses</taxon>
        <taxon>Duplodnaviria</taxon>
        <taxon>Heunggongvirae</taxon>
        <taxon>Uroviricota</taxon>
        <taxon>Caudoviricetes</taxon>
        <taxon>Pantevenvirales</taxon>
        <taxon>Straboviridae</taxon>
        <taxon>Twarogvirinae</taxon>
        <taxon>Hadassahvirus</taxon>
        <taxon>Hadassahvirus azbtza1</taxon>
    </lineage>
</organism>
<dbReference type="KEGG" id="vg:55811415"/>